<dbReference type="PANTHER" id="PTHR13710">
    <property type="entry name" value="DNA HELICASE RECQ FAMILY MEMBER"/>
    <property type="match status" value="1"/>
</dbReference>
<organism evidence="20 21">
    <name type="scientific">Peribacillus psychrosaccharolyticus</name>
    <name type="common">Bacillus psychrosaccharolyticus</name>
    <dbReference type="NCBI Taxonomy" id="1407"/>
    <lineage>
        <taxon>Bacteria</taxon>
        <taxon>Bacillati</taxon>
        <taxon>Bacillota</taxon>
        <taxon>Bacilli</taxon>
        <taxon>Bacillales</taxon>
        <taxon>Bacillaceae</taxon>
        <taxon>Peribacillus</taxon>
    </lineage>
</organism>
<dbReference type="GO" id="GO:0009378">
    <property type="term" value="F:four-way junction helicase activity"/>
    <property type="evidence" value="ECO:0007669"/>
    <property type="project" value="TreeGrafter"/>
</dbReference>
<comment type="catalytic activity">
    <reaction evidence="15">
        <text>Couples ATP hydrolysis with the unwinding of duplex DNA by translocating in the 3'-5' direction.</text>
        <dbReference type="EC" id="5.6.2.4"/>
    </reaction>
</comment>
<comment type="cofactor">
    <cofactor evidence="1">
        <name>Mg(2+)</name>
        <dbReference type="ChEBI" id="CHEBI:18420"/>
    </cofactor>
</comment>
<dbReference type="PROSITE" id="PS50967">
    <property type="entry name" value="HRDC"/>
    <property type="match status" value="1"/>
</dbReference>
<dbReference type="GO" id="GO:0046872">
    <property type="term" value="F:metal ion binding"/>
    <property type="evidence" value="ECO:0007669"/>
    <property type="project" value="UniProtKB-KW"/>
</dbReference>
<dbReference type="AlphaFoldDB" id="A0A974NRR1"/>
<dbReference type="SUPFAM" id="SSF46785">
    <property type="entry name" value="Winged helix' DNA-binding domain"/>
    <property type="match status" value="1"/>
</dbReference>
<dbReference type="GO" id="GO:0009432">
    <property type="term" value="P:SOS response"/>
    <property type="evidence" value="ECO:0007669"/>
    <property type="project" value="UniProtKB-UniRule"/>
</dbReference>
<evidence type="ECO:0000256" key="8">
    <source>
        <dbReference type="ARBA" id="ARBA00022806"/>
    </source>
</evidence>
<dbReference type="PANTHER" id="PTHR13710:SF105">
    <property type="entry name" value="ATP-DEPENDENT DNA HELICASE Q1"/>
    <property type="match status" value="1"/>
</dbReference>
<dbReference type="Pfam" id="PF00570">
    <property type="entry name" value="HRDC"/>
    <property type="match status" value="1"/>
</dbReference>
<dbReference type="EMBL" id="CP068053">
    <property type="protein sequence ID" value="QQT02809.1"/>
    <property type="molecule type" value="Genomic_DNA"/>
</dbReference>
<dbReference type="PROSITE" id="PS51192">
    <property type="entry name" value="HELICASE_ATP_BIND_1"/>
    <property type="match status" value="1"/>
</dbReference>
<proteinExistence type="inferred from homology"/>
<dbReference type="CDD" id="cd17920">
    <property type="entry name" value="DEXHc_RecQ"/>
    <property type="match status" value="1"/>
</dbReference>
<feature type="domain" description="Helicase ATP-binding" evidence="18">
    <location>
        <begin position="26"/>
        <end position="195"/>
    </location>
</feature>
<keyword evidence="8 20" id="KW-0347">Helicase</keyword>
<evidence type="ECO:0000256" key="5">
    <source>
        <dbReference type="ARBA" id="ARBA00022741"/>
    </source>
</evidence>
<feature type="domain" description="Helicase C-terminal" evidence="19">
    <location>
        <begin position="215"/>
        <end position="363"/>
    </location>
</feature>
<evidence type="ECO:0000259" key="17">
    <source>
        <dbReference type="PROSITE" id="PS50967"/>
    </source>
</evidence>
<feature type="domain" description="HRDC" evidence="17">
    <location>
        <begin position="513"/>
        <end position="593"/>
    </location>
</feature>
<evidence type="ECO:0000256" key="13">
    <source>
        <dbReference type="ARBA" id="ARBA00023204"/>
    </source>
</evidence>
<dbReference type="CDD" id="cd18794">
    <property type="entry name" value="SF2_C_RecQ"/>
    <property type="match status" value="1"/>
</dbReference>
<dbReference type="Gene3D" id="1.10.150.80">
    <property type="entry name" value="HRDC domain"/>
    <property type="match status" value="1"/>
</dbReference>
<dbReference type="GO" id="GO:0006260">
    <property type="term" value="P:DNA replication"/>
    <property type="evidence" value="ECO:0007669"/>
    <property type="project" value="InterPro"/>
</dbReference>
<dbReference type="InterPro" id="IPR010997">
    <property type="entry name" value="HRDC-like_sf"/>
</dbReference>
<dbReference type="Pfam" id="PF09382">
    <property type="entry name" value="RQC"/>
    <property type="match status" value="1"/>
</dbReference>
<comment type="cofactor">
    <cofactor evidence="2">
        <name>Zn(2+)</name>
        <dbReference type="ChEBI" id="CHEBI:29105"/>
    </cofactor>
</comment>
<evidence type="ECO:0000313" key="21">
    <source>
        <dbReference type="Proteomes" id="UP000595254"/>
    </source>
</evidence>
<dbReference type="GO" id="GO:0003677">
    <property type="term" value="F:DNA binding"/>
    <property type="evidence" value="ECO:0007669"/>
    <property type="project" value="UniProtKB-KW"/>
</dbReference>
<dbReference type="InterPro" id="IPR006293">
    <property type="entry name" value="DNA_helicase_ATP-dep_RecQ_bac"/>
</dbReference>
<dbReference type="SUPFAM" id="SSF52540">
    <property type="entry name" value="P-loop containing nucleoside triphosphate hydrolases"/>
    <property type="match status" value="1"/>
</dbReference>
<keyword evidence="6" id="KW-0227">DNA damage</keyword>
<dbReference type="SMART" id="SM00341">
    <property type="entry name" value="HRDC"/>
    <property type="match status" value="1"/>
</dbReference>
<dbReference type="NCBIfam" id="TIGR00614">
    <property type="entry name" value="recQ_fam"/>
    <property type="match status" value="1"/>
</dbReference>
<evidence type="ECO:0000256" key="6">
    <source>
        <dbReference type="ARBA" id="ARBA00022763"/>
    </source>
</evidence>
<dbReference type="SUPFAM" id="SSF47819">
    <property type="entry name" value="HRDC-like"/>
    <property type="match status" value="1"/>
</dbReference>
<name>A0A974NRR1_PERPY</name>
<dbReference type="FunFam" id="3.40.50.300:FF:000296">
    <property type="entry name" value="ATP-dependent DNA helicase RecQ"/>
    <property type="match status" value="1"/>
</dbReference>
<evidence type="ECO:0000256" key="7">
    <source>
        <dbReference type="ARBA" id="ARBA00022801"/>
    </source>
</evidence>
<keyword evidence="13" id="KW-0234">DNA repair</keyword>
<dbReference type="Pfam" id="PF00271">
    <property type="entry name" value="Helicase_C"/>
    <property type="match status" value="1"/>
</dbReference>
<dbReference type="Pfam" id="PF16124">
    <property type="entry name" value="RecQ_Zn_bind"/>
    <property type="match status" value="1"/>
</dbReference>
<evidence type="ECO:0000256" key="10">
    <source>
        <dbReference type="ARBA" id="ARBA00022840"/>
    </source>
</evidence>
<dbReference type="FunFam" id="1.10.150.80:FF:000002">
    <property type="entry name" value="ATP-dependent DNA helicase RecQ"/>
    <property type="match status" value="1"/>
</dbReference>
<evidence type="ECO:0000256" key="4">
    <source>
        <dbReference type="ARBA" id="ARBA00022723"/>
    </source>
</evidence>
<dbReference type="GO" id="GO:0005737">
    <property type="term" value="C:cytoplasm"/>
    <property type="evidence" value="ECO:0007669"/>
    <property type="project" value="TreeGrafter"/>
</dbReference>
<evidence type="ECO:0000256" key="2">
    <source>
        <dbReference type="ARBA" id="ARBA00001947"/>
    </source>
</evidence>
<evidence type="ECO:0000256" key="1">
    <source>
        <dbReference type="ARBA" id="ARBA00001946"/>
    </source>
</evidence>
<dbReference type="NCBIfam" id="TIGR01389">
    <property type="entry name" value="recQ"/>
    <property type="match status" value="1"/>
</dbReference>
<protein>
    <recommendedName>
        <fullName evidence="16">DNA helicase RecQ</fullName>
        <ecNumber evidence="16">5.6.2.4</ecNumber>
    </recommendedName>
</protein>
<keyword evidence="9" id="KW-0862">Zinc</keyword>
<evidence type="ECO:0000259" key="19">
    <source>
        <dbReference type="PROSITE" id="PS51194"/>
    </source>
</evidence>
<dbReference type="InterPro" id="IPR029491">
    <property type="entry name" value="Helicase_HTH"/>
</dbReference>
<dbReference type="InterPro" id="IPR004589">
    <property type="entry name" value="DNA_helicase_ATP-dep_RecQ"/>
</dbReference>
<dbReference type="RefSeq" id="WP_174391532.1">
    <property type="nucleotide sequence ID" value="NZ_JARMSH010000014.1"/>
</dbReference>
<evidence type="ECO:0000256" key="9">
    <source>
        <dbReference type="ARBA" id="ARBA00022833"/>
    </source>
</evidence>
<evidence type="ECO:0000256" key="11">
    <source>
        <dbReference type="ARBA" id="ARBA00023125"/>
    </source>
</evidence>
<keyword evidence="11" id="KW-0238">DNA-binding</keyword>
<dbReference type="SMART" id="SM00956">
    <property type="entry name" value="RQC"/>
    <property type="match status" value="1"/>
</dbReference>
<accession>A0A974NRR1</accession>
<dbReference type="Pfam" id="PF00270">
    <property type="entry name" value="DEAD"/>
    <property type="match status" value="1"/>
</dbReference>
<evidence type="ECO:0000256" key="15">
    <source>
        <dbReference type="ARBA" id="ARBA00034617"/>
    </source>
</evidence>
<dbReference type="SMART" id="SM00487">
    <property type="entry name" value="DEXDc"/>
    <property type="match status" value="1"/>
</dbReference>
<keyword evidence="14" id="KW-0413">Isomerase</keyword>
<evidence type="ECO:0000313" key="20">
    <source>
        <dbReference type="EMBL" id="QQT02809.1"/>
    </source>
</evidence>
<dbReference type="Gene3D" id="3.40.50.300">
    <property type="entry name" value="P-loop containing nucleotide triphosphate hydrolases"/>
    <property type="match status" value="2"/>
</dbReference>
<dbReference type="InterPro" id="IPR014001">
    <property type="entry name" value="Helicase_ATP-bd"/>
</dbReference>
<evidence type="ECO:0000256" key="12">
    <source>
        <dbReference type="ARBA" id="ARBA00023172"/>
    </source>
</evidence>
<dbReference type="InterPro" id="IPR011545">
    <property type="entry name" value="DEAD/DEAH_box_helicase_dom"/>
</dbReference>
<dbReference type="Gene3D" id="1.10.10.10">
    <property type="entry name" value="Winged helix-like DNA-binding domain superfamily/Winged helix DNA-binding domain"/>
    <property type="match status" value="1"/>
</dbReference>
<reference evidence="20 21" key="1">
    <citation type="submission" date="2021-01" db="EMBL/GenBank/DDBJ databases">
        <title>FDA dAtabase for Regulatory Grade micrObial Sequences (FDA-ARGOS): Supporting development and validation of Infectious Disease Dx tests.</title>
        <authorList>
            <person name="Nelson B."/>
            <person name="Plummer A."/>
            <person name="Tallon L."/>
            <person name="Sadzewicz L."/>
            <person name="Zhao X."/>
            <person name="Boylan J."/>
            <person name="Ott S."/>
            <person name="Bowen H."/>
            <person name="Vavikolanu K."/>
            <person name="Mehta A."/>
            <person name="Aluvathingal J."/>
            <person name="Nadendla S."/>
            <person name="Myers T."/>
            <person name="Yan Y."/>
            <person name="Sichtig H."/>
        </authorList>
    </citation>
    <scope>NUCLEOTIDE SEQUENCE [LARGE SCALE GENOMIC DNA]</scope>
    <source>
        <strain evidence="20 21">FDAARGOS_1161</strain>
    </source>
</reference>
<dbReference type="GO" id="GO:0043138">
    <property type="term" value="F:3'-5' DNA helicase activity"/>
    <property type="evidence" value="ECO:0007669"/>
    <property type="project" value="UniProtKB-EC"/>
</dbReference>
<keyword evidence="12" id="KW-0233">DNA recombination</keyword>
<dbReference type="Pfam" id="PF14493">
    <property type="entry name" value="HTH_40"/>
    <property type="match status" value="1"/>
</dbReference>
<keyword evidence="5" id="KW-0547">Nucleotide-binding</keyword>
<evidence type="ECO:0000256" key="3">
    <source>
        <dbReference type="ARBA" id="ARBA00005446"/>
    </source>
</evidence>
<dbReference type="InterPro" id="IPR044876">
    <property type="entry name" value="HRDC_dom_sf"/>
</dbReference>
<dbReference type="KEGG" id="ppsr:I6J18_22925"/>
<dbReference type="GO" id="GO:0005524">
    <property type="term" value="F:ATP binding"/>
    <property type="evidence" value="ECO:0007669"/>
    <property type="project" value="UniProtKB-KW"/>
</dbReference>
<dbReference type="Proteomes" id="UP000595254">
    <property type="component" value="Chromosome"/>
</dbReference>
<dbReference type="InterPro" id="IPR036388">
    <property type="entry name" value="WH-like_DNA-bd_sf"/>
</dbReference>
<dbReference type="GO" id="GO:0016787">
    <property type="term" value="F:hydrolase activity"/>
    <property type="evidence" value="ECO:0007669"/>
    <property type="project" value="UniProtKB-KW"/>
</dbReference>
<sequence>MMEQARQYLKKYFGYDQFRSGQDAIIEQVLNGRNTAGVMPTGGGKSICYQIPALMLPGVTLVISPLISLMKDQVDTLLQNGIEATLLNSSISASEADQRLRDIKEGVYKLVYVAPERLENPYFMRELQELNISLVAIDEAHCISQWGHDFRPSYLRINPLIEQIPSRPVVLALTATATPIVQKDICRSLGIDEDDAISTGFARKNLIFSTLKDENRDQYLSRYLTENKEESGIIYAATRKEVDRLYTRLIKSGVNAGRYHAGMSEHERSEQQELFLQDNISVMVATSAFGMGIDKSNVRFVIHYQIPKNMESYYQEAGRAGRDGLDSECVLLYSPQDIRVQRFLLDQSNPSEDRLNQELTKLNLMKDYCFTEGCLQAFILRYFGEENPDDCGRCENCRDSRSSVDVTTEAQMVLSCIIRMGERFGKTLVAQVLSGSKNKKIEEFGFKTLSTYGIMGKKSAKDITDFIDFLTARQFIALSGGQFPILKLTNEGKQVLLGKQQVLRKEIVKVAALSVDDELFQELRQLRKEIAQTENVPPFVIFSDATLKDMASRYPKTDEQFLEVKGVGKQKQEKYGAPFLSAIADFLNDHPELAPIEGPNHPTPKEKGEPTHLESLHYFQQNKSVNEIAEIRGLSPVSVENHLIKCALEGLELDWGRILSDEQQQLILKAAGEVGADKLKPLKEALPEDITYFMIKAALVRKTMLV</sequence>
<dbReference type="GO" id="GO:0043590">
    <property type="term" value="C:bacterial nucleoid"/>
    <property type="evidence" value="ECO:0007669"/>
    <property type="project" value="TreeGrafter"/>
</dbReference>
<dbReference type="InterPro" id="IPR001650">
    <property type="entry name" value="Helicase_C-like"/>
</dbReference>
<dbReference type="InterPro" id="IPR027417">
    <property type="entry name" value="P-loop_NTPase"/>
</dbReference>
<keyword evidence="21" id="KW-1185">Reference proteome</keyword>
<dbReference type="InterPro" id="IPR036390">
    <property type="entry name" value="WH_DNA-bd_sf"/>
</dbReference>
<dbReference type="GO" id="GO:0006310">
    <property type="term" value="P:DNA recombination"/>
    <property type="evidence" value="ECO:0007669"/>
    <property type="project" value="UniProtKB-UniRule"/>
</dbReference>
<keyword evidence="10" id="KW-0067">ATP-binding</keyword>
<keyword evidence="7 20" id="KW-0378">Hydrolase</keyword>
<gene>
    <name evidence="20" type="primary">recQ</name>
    <name evidence="20" type="ORF">I6J18_22925</name>
</gene>
<dbReference type="PROSITE" id="PS51194">
    <property type="entry name" value="HELICASE_CTER"/>
    <property type="match status" value="1"/>
</dbReference>
<dbReference type="InterPro" id="IPR032284">
    <property type="entry name" value="RecQ_Zn-bd"/>
</dbReference>
<evidence type="ECO:0000256" key="14">
    <source>
        <dbReference type="ARBA" id="ARBA00023235"/>
    </source>
</evidence>
<dbReference type="InterPro" id="IPR002121">
    <property type="entry name" value="HRDC_dom"/>
</dbReference>
<dbReference type="EC" id="5.6.2.4" evidence="16"/>
<dbReference type="InterPro" id="IPR018982">
    <property type="entry name" value="RQC_domain"/>
</dbReference>
<comment type="similarity">
    <text evidence="3">Belongs to the helicase family. RecQ subfamily.</text>
</comment>
<dbReference type="GO" id="GO:0006281">
    <property type="term" value="P:DNA repair"/>
    <property type="evidence" value="ECO:0007669"/>
    <property type="project" value="UniProtKB-KW"/>
</dbReference>
<evidence type="ECO:0000256" key="16">
    <source>
        <dbReference type="NCBIfam" id="TIGR01389"/>
    </source>
</evidence>
<dbReference type="GO" id="GO:0030894">
    <property type="term" value="C:replisome"/>
    <property type="evidence" value="ECO:0007669"/>
    <property type="project" value="TreeGrafter"/>
</dbReference>
<dbReference type="SMART" id="SM00490">
    <property type="entry name" value="HELICc"/>
    <property type="match status" value="1"/>
</dbReference>
<evidence type="ECO:0000259" key="18">
    <source>
        <dbReference type="PROSITE" id="PS51192"/>
    </source>
</evidence>
<keyword evidence="4" id="KW-0479">Metal-binding</keyword>